<evidence type="ECO:0000313" key="10">
    <source>
        <dbReference type="Proteomes" id="UP000696280"/>
    </source>
</evidence>
<dbReference type="Proteomes" id="UP000696280">
    <property type="component" value="Unassembled WGS sequence"/>
</dbReference>
<feature type="transmembrane region" description="Helical" evidence="8">
    <location>
        <begin position="12"/>
        <end position="34"/>
    </location>
</feature>
<comment type="cofactor">
    <cofactor evidence="6">
        <name>heme</name>
        <dbReference type="ChEBI" id="CHEBI:30413"/>
    </cofactor>
</comment>
<dbReference type="InterPro" id="IPR002401">
    <property type="entry name" value="Cyt_P450_E_grp-I"/>
</dbReference>
<dbReference type="InterPro" id="IPR001128">
    <property type="entry name" value="Cyt_P450"/>
</dbReference>
<gene>
    <name evidence="9" type="ORF">HYFRA_00001655</name>
</gene>
<keyword evidence="10" id="KW-1185">Reference proteome</keyword>
<keyword evidence="4 6" id="KW-0408">Iron</keyword>
<dbReference type="GO" id="GO:0016705">
    <property type="term" value="F:oxidoreductase activity, acting on paired donors, with incorporation or reduction of molecular oxygen"/>
    <property type="evidence" value="ECO:0007669"/>
    <property type="project" value="InterPro"/>
</dbReference>
<dbReference type="Gene3D" id="1.10.630.10">
    <property type="entry name" value="Cytochrome P450"/>
    <property type="match status" value="1"/>
</dbReference>
<organism evidence="9 10">
    <name type="scientific">Hymenoscyphus fraxineus</name>
    <dbReference type="NCBI Taxonomy" id="746836"/>
    <lineage>
        <taxon>Eukaryota</taxon>
        <taxon>Fungi</taxon>
        <taxon>Dikarya</taxon>
        <taxon>Ascomycota</taxon>
        <taxon>Pezizomycotina</taxon>
        <taxon>Leotiomycetes</taxon>
        <taxon>Helotiales</taxon>
        <taxon>Helotiaceae</taxon>
        <taxon>Hymenoscyphus</taxon>
    </lineage>
</organism>
<evidence type="ECO:0000256" key="6">
    <source>
        <dbReference type="PIRSR" id="PIRSR602401-1"/>
    </source>
</evidence>
<keyword evidence="5 7" id="KW-0503">Monooxygenase</keyword>
<dbReference type="PROSITE" id="PS00086">
    <property type="entry name" value="CYTOCHROME_P450"/>
    <property type="match status" value="1"/>
</dbReference>
<evidence type="ECO:0000256" key="3">
    <source>
        <dbReference type="ARBA" id="ARBA00023002"/>
    </source>
</evidence>
<evidence type="ECO:0008006" key="11">
    <source>
        <dbReference type="Google" id="ProtNLM"/>
    </source>
</evidence>
<proteinExistence type="inferred from homology"/>
<evidence type="ECO:0000256" key="5">
    <source>
        <dbReference type="ARBA" id="ARBA00023033"/>
    </source>
</evidence>
<name>A0A9N9PMK6_9HELO</name>
<keyword evidence="8" id="KW-0472">Membrane</keyword>
<keyword evidence="8" id="KW-1133">Transmembrane helix</keyword>
<dbReference type="GO" id="GO:0004497">
    <property type="term" value="F:monooxygenase activity"/>
    <property type="evidence" value="ECO:0007669"/>
    <property type="project" value="UniProtKB-KW"/>
</dbReference>
<accession>A0A9N9PMK6</accession>
<keyword evidence="6 7" id="KW-0349">Heme</keyword>
<dbReference type="PANTHER" id="PTHR46300">
    <property type="entry name" value="P450, PUTATIVE (EUROFUNG)-RELATED-RELATED"/>
    <property type="match status" value="1"/>
</dbReference>
<evidence type="ECO:0000256" key="1">
    <source>
        <dbReference type="ARBA" id="ARBA00010617"/>
    </source>
</evidence>
<dbReference type="InterPro" id="IPR036396">
    <property type="entry name" value="Cyt_P450_sf"/>
</dbReference>
<dbReference type="Pfam" id="PF00067">
    <property type="entry name" value="p450"/>
    <property type="match status" value="1"/>
</dbReference>
<feature type="binding site" description="axial binding residue" evidence="6">
    <location>
        <position position="470"/>
    </location>
    <ligand>
        <name>heme</name>
        <dbReference type="ChEBI" id="CHEBI:30413"/>
    </ligand>
    <ligandPart>
        <name>Fe</name>
        <dbReference type="ChEBI" id="CHEBI:18248"/>
    </ligandPart>
</feature>
<comment type="caution">
    <text evidence="9">The sequence shown here is derived from an EMBL/GenBank/DDBJ whole genome shotgun (WGS) entry which is preliminary data.</text>
</comment>
<keyword evidence="2 6" id="KW-0479">Metal-binding</keyword>
<comment type="similarity">
    <text evidence="1 7">Belongs to the cytochrome P450 family.</text>
</comment>
<dbReference type="PRINTS" id="PR00463">
    <property type="entry name" value="EP450I"/>
</dbReference>
<keyword evidence="8" id="KW-0812">Transmembrane</keyword>
<keyword evidence="3 7" id="KW-0560">Oxidoreductase</keyword>
<dbReference type="OrthoDB" id="1470350at2759"/>
<sequence>MASIVETLLSPTVLIFTSLLLLLGNAVVFILSTLHPKDFPPGPRGIPGLGNLLQVDRIFPFLTYGAWAKDYGKGTPIGVKKGASNVVVLNSARLVRELMERRGAVYSDRPWQFMNNTWIFKDDLRAAIFQNSSPWLTRWRKEFKSHFGTAAITKLLPVYEAESARLLVKLVESPEATGKDLESILVCWLISVPCLGVCGRRPDSMTDHGFTITDFRYCIDQYAALVAPNIRDLFPILRYIPGLFGLAEWKERAQLVRKEVMKKGTQFLNVAKEQRAALDTGKSIEWEGMLAKMLRDQRDNDDHTFSEHDMGHSAFHVVAASTSTSTAKFSVLLMVLAKYPDVQQKVREEVLEISGGAIPKATDIPSLKYTEAVWNEVHRWRPVAPQAIPHAPSQDDVYNGYRIPKGTAVIMNVWHIHHSEEDYEEPEEFIPERFLNHPFGMRPDKAHDGTQMEASGARITYDFGAGRRVCPGMHSAKQTFLFGLAKILWAFEILPLEGKNLDLSLKTGFVQEVALHPKSLDVSLKLRNGRTEKTIIDHYHQTYEDEAKVMGWENGLYR</sequence>
<evidence type="ECO:0000256" key="2">
    <source>
        <dbReference type="ARBA" id="ARBA00022723"/>
    </source>
</evidence>
<evidence type="ECO:0000256" key="8">
    <source>
        <dbReference type="SAM" id="Phobius"/>
    </source>
</evidence>
<dbReference type="EMBL" id="CAJVRL010000092">
    <property type="protein sequence ID" value="CAG8959749.1"/>
    <property type="molecule type" value="Genomic_DNA"/>
</dbReference>
<dbReference type="SUPFAM" id="SSF48264">
    <property type="entry name" value="Cytochrome P450"/>
    <property type="match status" value="1"/>
</dbReference>
<dbReference type="InterPro" id="IPR017972">
    <property type="entry name" value="Cyt_P450_CS"/>
</dbReference>
<dbReference type="GO" id="GO:0005506">
    <property type="term" value="F:iron ion binding"/>
    <property type="evidence" value="ECO:0007669"/>
    <property type="project" value="InterPro"/>
</dbReference>
<dbReference type="AlphaFoldDB" id="A0A9N9PMK6"/>
<evidence type="ECO:0000256" key="4">
    <source>
        <dbReference type="ARBA" id="ARBA00023004"/>
    </source>
</evidence>
<dbReference type="GO" id="GO:0020037">
    <property type="term" value="F:heme binding"/>
    <property type="evidence" value="ECO:0007669"/>
    <property type="project" value="InterPro"/>
</dbReference>
<protein>
    <recommendedName>
        <fullName evidence="11">Cytochrome P450</fullName>
    </recommendedName>
</protein>
<evidence type="ECO:0000256" key="7">
    <source>
        <dbReference type="RuleBase" id="RU000461"/>
    </source>
</evidence>
<dbReference type="PANTHER" id="PTHR46300:SF2">
    <property type="entry name" value="CYTOCHROME P450 MONOOXYGENASE ALNH-RELATED"/>
    <property type="match status" value="1"/>
</dbReference>
<evidence type="ECO:0000313" key="9">
    <source>
        <dbReference type="EMBL" id="CAG8959749.1"/>
    </source>
</evidence>
<reference evidence="9" key="1">
    <citation type="submission" date="2021-07" db="EMBL/GenBank/DDBJ databases">
        <authorList>
            <person name="Durling M."/>
        </authorList>
    </citation>
    <scope>NUCLEOTIDE SEQUENCE</scope>
</reference>
<dbReference type="InterPro" id="IPR050364">
    <property type="entry name" value="Cytochrome_P450_fung"/>
</dbReference>